<dbReference type="KEGG" id="bsol:FSW04_03165"/>
<dbReference type="SUPFAM" id="SSF101874">
    <property type="entry name" value="YceI-like"/>
    <property type="match status" value="1"/>
</dbReference>
<proteinExistence type="inferred from homology"/>
<accession>A0A5B8U158</accession>
<comment type="similarity">
    <text evidence="1">Belongs to the UPF0312 family.</text>
</comment>
<sequence length="176" mass="18824">MSTTAQQVPTDTYAVDPVHSSIGFGVKYNGLATFRSAFETFDAQLAGGELTGSAQVASIQIDEPNFKGHLLSEEFFNADVTPTVTFRSTDIRVDDDGSAEVDGELTIRGTTKPVTATGTYAAGPDPFGNDRVAFELSATVDRREFGLNWQNPLPSGADSLAWDVTLTVDLQLVKQA</sequence>
<dbReference type="RefSeq" id="WP_146916169.1">
    <property type="nucleotide sequence ID" value="NZ_CP042430.1"/>
</dbReference>
<dbReference type="InterPro" id="IPR036761">
    <property type="entry name" value="TTHA0802/YceI-like_sf"/>
</dbReference>
<gene>
    <name evidence="3" type="ORF">FSW04_03165</name>
</gene>
<evidence type="ECO:0000313" key="4">
    <source>
        <dbReference type="Proteomes" id="UP000321805"/>
    </source>
</evidence>
<protein>
    <submittedName>
        <fullName evidence="3">YceI family protein</fullName>
    </submittedName>
</protein>
<keyword evidence="4" id="KW-1185">Reference proteome</keyword>
<dbReference type="Gene3D" id="2.40.128.110">
    <property type="entry name" value="Lipid/polyisoprenoid-binding, YceI-like"/>
    <property type="match status" value="1"/>
</dbReference>
<reference evidence="3 4" key="1">
    <citation type="journal article" date="2018" name="J. Microbiol.">
        <title>Baekduia soli gen. nov., sp. nov., a novel bacterium isolated from the soil of Baekdu Mountain and proposal of a novel family name, Baekduiaceae fam. nov.</title>
        <authorList>
            <person name="An D.S."/>
            <person name="Siddiqi M.Z."/>
            <person name="Kim K.H."/>
            <person name="Yu H.S."/>
            <person name="Im W.T."/>
        </authorList>
    </citation>
    <scope>NUCLEOTIDE SEQUENCE [LARGE SCALE GENOMIC DNA]</scope>
    <source>
        <strain evidence="3 4">BR7-21</strain>
    </source>
</reference>
<dbReference type="Proteomes" id="UP000321805">
    <property type="component" value="Chromosome"/>
</dbReference>
<dbReference type="PANTHER" id="PTHR34406:SF1">
    <property type="entry name" value="PROTEIN YCEI"/>
    <property type="match status" value="1"/>
</dbReference>
<name>A0A5B8U158_9ACTN</name>
<dbReference type="OrthoDB" id="9811006at2"/>
<dbReference type="SMART" id="SM00867">
    <property type="entry name" value="YceI"/>
    <property type="match status" value="1"/>
</dbReference>
<organism evidence="3 4">
    <name type="scientific">Baekduia soli</name>
    <dbReference type="NCBI Taxonomy" id="496014"/>
    <lineage>
        <taxon>Bacteria</taxon>
        <taxon>Bacillati</taxon>
        <taxon>Actinomycetota</taxon>
        <taxon>Thermoleophilia</taxon>
        <taxon>Solirubrobacterales</taxon>
        <taxon>Baekduiaceae</taxon>
        <taxon>Baekduia</taxon>
    </lineage>
</organism>
<evidence type="ECO:0000259" key="2">
    <source>
        <dbReference type="SMART" id="SM00867"/>
    </source>
</evidence>
<dbReference type="EMBL" id="CP042430">
    <property type="protein sequence ID" value="QEC46680.1"/>
    <property type="molecule type" value="Genomic_DNA"/>
</dbReference>
<evidence type="ECO:0000256" key="1">
    <source>
        <dbReference type="ARBA" id="ARBA00008812"/>
    </source>
</evidence>
<dbReference type="PANTHER" id="PTHR34406">
    <property type="entry name" value="PROTEIN YCEI"/>
    <property type="match status" value="1"/>
</dbReference>
<evidence type="ECO:0000313" key="3">
    <source>
        <dbReference type="EMBL" id="QEC46680.1"/>
    </source>
</evidence>
<dbReference type="AlphaFoldDB" id="A0A5B8U158"/>
<dbReference type="InterPro" id="IPR007372">
    <property type="entry name" value="Lipid/polyisoprenoid-bd_YceI"/>
</dbReference>
<feature type="domain" description="Lipid/polyisoprenoid-binding YceI-like" evidence="2">
    <location>
        <begin position="12"/>
        <end position="173"/>
    </location>
</feature>
<dbReference type="Pfam" id="PF04264">
    <property type="entry name" value="YceI"/>
    <property type="match status" value="1"/>
</dbReference>